<dbReference type="Proteomes" id="UP001299220">
    <property type="component" value="Unassembled WGS sequence"/>
</dbReference>
<evidence type="ECO:0000259" key="2">
    <source>
        <dbReference type="PROSITE" id="PS50126"/>
    </source>
</evidence>
<dbReference type="RefSeq" id="WP_235322110.1">
    <property type="nucleotide sequence ID" value="NZ_JAFBIT010000001.1"/>
</dbReference>
<dbReference type="PANTHER" id="PTHR10724:SF10">
    <property type="entry name" value="S1 RNA-BINDING DOMAIN-CONTAINING PROTEIN 1"/>
    <property type="match status" value="1"/>
</dbReference>
<organism evidence="3 4">
    <name type="scientific">Anaeromassilibacillus senegalensis</name>
    <dbReference type="NCBI Taxonomy" id="1673717"/>
    <lineage>
        <taxon>Bacteria</taxon>
        <taxon>Bacillati</taxon>
        <taxon>Bacillota</taxon>
        <taxon>Clostridia</taxon>
        <taxon>Eubacteriales</taxon>
        <taxon>Acutalibacteraceae</taxon>
        <taxon>Anaeromassilibacillus</taxon>
    </lineage>
</organism>
<evidence type="ECO:0000256" key="1">
    <source>
        <dbReference type="SAM" id="MobiDB-lite"/>
    </source>
</evidence>
<dbReference type="SMART" id="SM00316">
    <property type="entry name" value="S1"/>
    <property type="match status" value="1"/>
</dbReference>
<feature type="domain" description="S1 motif" evidence="2">
    <location>
        <begin position="9"/>
        <end position="77"/>
    </location>
</feature>
<keyword evidence="4" id="KW-1185">Reference proteome</keyword>
<feature type="compositionally biased region" description="Basic and acidic residues" evidence="1">
    <location>
        <begin position="133"/>
        <end position="155"/>
    </location>
</feature>
<comment type="caution">
    <text evidence="3">The sequence shown here is derived from an EMBL/GenBank/DDBJ whole genome shotgun (WGS) entry which is preliminary data.</text>
</comment>
<dbReference type="InterPro" id="IPR003029">
    <property type="entry name" value="S1_domain"/>
</dbReference>
<dbReference type="InterPro" id="IPR050437">
    <property type="entry name" value="Ribos_protein_bS1-like"/>
</dbReference>
<accession>A0ABS9CJQ7</accession>
<dbReference type="Pfam" id="PF00575">
    <property type="entry name" value="S1"/>
    <property type="match status" value="1"/>
</dbReference>
<proteinExistence type="predicted"/>
<evidence type="ECO:0000313" key="3">
    <source>
        <dbReference type="EMBL" id="MCF2651168.1"/>
    </source>
</evidence>
<feature type="compositionally biased region" description="Basic residues" evidence="1">
    <location>
        <begin position="157"/>
        <end position="166"/>
    </location>
</feature>
<dbReference type="PROSITE" id="PS50126">
    <property type="entry name" value="S1"/>
    <property type="match status" value="1"/>
</dbReference>
<dbReference type="SUPFAM" id="SSF50249">
    <property type="entry name" value="Nucleic acid-binding proteins"/>
    <property type="match status" value="1"/>
</dbReference>
<dbReference type="InterPro" id="IPR012340">
    <property type="entry name" value="NA-bd_OB-fold"/>
</dbReference>
<dbReference type="EMBL" id="JAFBIT010000001">
    <property type="protein sequence ID" value="MCF2651168.1"/>
    <property type="molecule type" value="Genomic_DNA"/>
</dbReference>
<feature type="region of interest" description="Disordered" evidence="1">
    <location>
        <begin position="76"/>
        <end position="166"/>
    </location>
</feature>
<dbReference type="Gene3D" id="2.40.50.140">
    <property type="entry name" value="Nucleic acid-binding proteins"/>
    <property type="match status" value="1"/>
</dbReference>
<gene>
    <name evidence="3" type="ORF">JQM67_00895</name>
</gene>
<feature type="compositionally biased region" description="Basic and acidic residues" evidence="1">
    <location>
        <begin position="91"/>
        <end position="106"/>
    </location>
</feature>
<evidence type="ECO:0000313" key="4">
    <source>
        <dbReference type="Proteomes" id="UP001299220"/>
    </source>
</evidence>
<dbReference type="PANTHER" id="PTHR10724">
    <property type="entry name" value="30S RIBOSOMAL PROTEIN S1"/>
    <property type="match status" value="1"/>
</dbReference>
<sequence length="166" mass="18732">MQETKLEVGAIFEGKVTGITKFGAFVDLGGGKTGMVHISEVAPVFVKEIRDFVTEGQTVKVKIIGINDDGKISLSMKKADENAQQQRPPRRREDRPPRQNYTRRESTPPVQSPARPGDYEWRARENSGSFEDMMSRFKQMSDEKISDLKRAENKRGGYSRKGPRNG</sequence>
<protein>
    <submittedName>
        <fullName evidence="3">S1 RNA-binding domain-containing protein</fullName>
    </submittedName>
</protein>
<name>A0ABS9CJQ7_9FIRM</name>
<dbReference type="CDD" id="cd05692">
    <property type="entry name" value="S1_RPS1_repeat_hs4"/>
    <property type="match status" value="1"/>
</dbReference>
<reference evidence="3 4" key="1">
    <citation type="submission" date="2020-12" db="EMBL/GenBank/DDBJ databases">
        <title>Whole genome sequences of gut porcine anaerobes.</title>
        <authorList>
            <person name="Kubasova T."/>
            <person name="Jahodarova E."/>
            <person name="Rychlik I."/>
        </authorList>
    </citation>
    <scope>NUCLEOTIDE SEQUENCE [LARGE SCALE GENOMIC DNA]</scope>
    <source>
        <strain evidence="3 4">An867</strain>
    </source>
</reference>